<dbReference type="STRING" id="133381.A0A2T9ZKW1"/>
<reference evidence="7 8" key="1">
    <citation type="journal article" date="2018" name="MBio">
        <title>Comparative Genomics Reveals the Core Gene Toolbox for the Fungus-Insect Symbiosis.</title>
        <authorList>
            <person name="Wang Y."/>
            <person name="Stata M."/>
            <person name="Wang W."/>
            <person name="Stajich J.E."/>
            <person name="White M.M."/>
            <person name="Moncalvo J.M."/>
        </authorList>
    </citation>
    <scope>NUCLEOTIDE SEQUENCE [LARGE SCALE GENOMIC DNA]</scope>
    <source>
        <strain evidence="7 8">SC-DP-2</strain>
    </source>
</reference>
<dbReference type="EMBL" id="MBFS01000028">
    <property type="protein sequence ID" value="PVV05190.1"/>
    <property type="molecule type" value="Genomic_DNA"/>
</dbReference>
<dbReference type="Proteomes" id="UP000245609">
    <property type="component" value="Unassembled WGS sequence"/>
</dbReference>
<accession>A0A2T9ZKW1</accession>
<protein>
    <recommendedName>
        <fullName evidence="3 6">Queuosine 5'-phosphate N-glycosylase/hydrolase</fullName>
        <ecNumber evidence="6">3.2.2.-</ecNumber>
    </recommendedName>
    <alternativeName>
        <fullName evidence="4 6">Queuosine-nucleotide N-glycosylase/hydrolase</fullName>
    </alternativeName>
</protein>
<comment type="function">
    <text evidence="6">Catalyzes the hydrolysis of queuosine 5'-phosphate, releasing the nucleobase queuine (q). Is required for salvage of queuine from exogenous queuosine (Q) that is imported and then converted to queuosine 5'-phosphate intracellularly.</text>
</comment>
<comment type="similarity">
    <text evidence="2 6">Belongs to the QNG1 protein family.</text>
</comment>
<dbReference type="EC" id="3.2.2.-" evidence="6"/>
<comment type="catalytic activity">
    <reaction evidence="5 6">
        <text>queuosine 5'-phosphate + H2O = queuine + D-ribose 5-phosphate</text>
        <dbReference type="Rhea" id="RHEA:75387"/>
        <dbReference type="ChEBI" id="CHEBI:15377"/>
        <dbReference type="ChEBI" id="CHEBI:17433"/>
        <dbReference type="ChEBI" id="CHEBI:78346"/>
        <dbReference type="ChEBI" id="CHEBI:194371"/>
    </reaction>
    <physiologicalReaction direction="left-to-right" evidence="5 6">
        <dbReference type="Rhea" id="RHEA:75388"/>
    </physiologicalReaction>
</comment>
<keyword evidence="8" id="KW-1185">Reference proteome</keyword>
<sequence length="311" mass="35935">MEYEEYSPKTWKKHPLNPKTANEEAVEWIFIVDLLNFCFWTRPVDKDKEFAVTYKGTKYTGYWSLCACINRALDEGIQITTPEFYSRVTFDQVSYIFRPDDEHSEPMKMLAERHSILNTTGKILVQNFGGKFLNMLKKAENSSLTLIDLLVNNIPSFNDSIDYMGNELSFYKRAQIVVADIWACFENTGLGYFFDIDSLTMFADYRVPQVLVYLGILKYSPKLLNLLESAYFGEHKTSESDLVSHGDRYEIEIRGNSILAVELLKQAIKAELQAQSNLNSIMLDFFLWDYAKKNSASMAHIPIHLTKSVFY</sequence>
<evidence type="ECO:0000313" key="8">
    <source>
        <dbReference type="Proteomes" id="UP000245609"/>
    </source>
</evidence>
<organism evidence="7 8">
    <name type="scientific">Smittium megazygosporum</name>
    <dbReference type="NCBI Taxonomy" id="133381"/>
    <lineage>
        <taxon>Eukaryota</taxon>
        <taxon>Fungi</taxon>
        <taxon>Fungi incertae sedis</taxon>
        <taxon>Zoopagomycota</taxon>
        <taxon>Kickxellomycotina</taxon>
        <taxon>Harpellomycetes</taxon>
        <taxon>Harpellales</taxon>
        <taxon>Legeriomycetaceae</taxon>
        <taxon>Smittium</taxon>
    </lineage>
</organism>
<gene>
    <name evidence="7" type="ORF">BB560_000284</name>
</gene>
<dbReference type="PANTHER" id="PTHR21314:SF0">
    <property type="entry name" value="QUEUOSINE 5'-PHOSPHATE N-GLYCOSYLASE_HYDROLASE"/>
    <property type="match status" value="1"/>
</dbReference>
<evidence type="ECO:0000256" key="4">
    <source>
        <dbReference type="ARBA" id="ARBA00035393"/>
    </source>
</evidence>
<evidence type="ECO:0000256" key="6">
    <source>
        <dbReference type="RuleBase" id="RU365002"/>
    </source>
</evidence>
<dbReference type="PANTHER" id="PTHR21314">
    <property type="entry name" value="QUEUOSINE 5'-PHOSPHATE N-GLYCOSYLASE_HYDROLASE-RELATED"/>
    <property type="match status" value="1"/>
</dbReference>
<dbReference type="GO" id="GO:0006400">
    <property type="term" value="P:tRNA modification"/>
    <property type="evidence" value="ECO:0007669"/>
    <property type="project" value="TreeGrafter"/>
</dbReference>
<evidence type="ECO:0000313" key="7">
    <source>
        <dbReference type="EMBL" id="PVV05190.1"/>
    </source>
</evidence>
<proteinExistence type="inferred from homology"/>
<comment type="caution">
    <text evidence="7">The sequence shown here is derived from an EMBL/GenBank/DDBJ whole genome shotgun (WGS) entry which is preliminary data.</text>
</comment>
<evidence type="ECO:0000256" key="2">
    <source>
        <dbReference type="ARBA" id="ARBA00035119"/>
    </source>
</evidence>
<evidence type="ECO:0000256" key="1">
    <source>
        <dbReference type="ARBA" id="ARBA00022801"/>
    </source>
</evidence>
<dbReference type="AlphaFoldDB" id="A0A2T9ZKW1"/>
<evidence type="ECO:0000256" key="5">
    <source>
        <dbReference type="ARBA" id="ARBA00048204"/>
    </source>
</evidence>
<dbReference type="GO" id="GO:0016787">
    <property type="term" value="F:hydrolase activity"/>
    <property type="evidence" value="ECO:0007669"/>
    <property type="project" value="UniProtKB-KW"/>
</dbReference>
<dbReference type="InterPro" id="IPR019438">
    <property type="entry name" value="Q_salvage"/>
</dbReference>
<keyword evidence="1 6" id="KW-0378">Hydrolase</keyword>
<dbReference type="OrthoDB" id="416777at2759"/>
<evidence type="ECO:0000256" key="3">
    <source>
        <dbReference type="ARBA" id="ARBA00035306"/>
    </source>
</evidence>
<name>A0A2T9ZKW1_9FUNG</name>
<dbReference type="Pfam" id="PF10343">
    <property type="entry name" value="Q_salvage"/>
    <property type="match status" value="1"/>
</dbReference>